<evidence type="ECO:0000313" key="3">
    <source>
        <dbReference type="Proteomes" id="UP000182762"/>
    </source>
</evidence>
<feature type="transmembrane region" description="Helical" evidence="1">
    <location>
        <begin position="7"/>
        <end position="23"/>
    </location>
</feature>
<dbReference type="RefSeq" id="WP_061805828.1">
    <property type="nucleotide sequence ID" value="NZ_FOXX01000009.1"/>
</dbReference>
<evidence type="ECO:0000256" key="1">
    <source>
        <dbReference type="SAM" id="Phobius"/>
    </source>
</evidence>
<accession>A0A1I6BDE9</accession>
<proteinExistence type="predicted"/>
<evidence type="ECO:0008006" key="4">
    <source>
        <dbReference type="Google" id="ProtNLM"/>
    </source>
</evidence>
<reference evidence="2 3" key="1">
    <citation type="submission" date="2016-10" db="EMBL/GenBank/DDBJ databases">
        <authorList>
            <person name="Varghese N."/>
            <person name="Submissions S."/>
        </authorList>
    </citation>
    <scope>NUCLEOTIDE SEQUENCE [LARGE SCALE GENOMIC DNA]</scope>
    <source>
        <strain evidence="2 3">DSM 13796</strain>
    </source>
</reference>
<keyword evidence="1" id="KW-0812">Transmembrane</keyword>
<dbReference type="EMBL" id="FOXX01000009">
    <property type="protein sequence ID" value="SFQ78924.1"/>
    <property type="molecule type" value="Genomic_DNA"/>
</dbReference>
<sequence length="159" mass="17961">MKKKRWIFALVIVIAAVGFYSFIKFNPPIEINTLGMSQSQKSVVVGIGNTGFSKMKILNVSVNNNEKPVEAKVQVSNDFKGLVITEDFHSKEAREFGFTNIKNVTIPTKTSFSEREKDVDNKNYEIYGISALHNKAIHTVYIKYRYLGISFEEKVSIGS</sequence>
<gene>
    <name evidence="2" type="ORF">SAMN02745910_03490</name>
</gene>
<keyword evidence="1" id="KW-1133">Transmembrane helix</keyword>
<protein>
    <recommendedName>
        <fullName evidence="4">DUF4426 domain-containing protein</fullName>
    </recommendedName>
</protein>
<keyword evidence="3" id="KW-1185">Reference proteome</keyword>
<dbReference type="GeneID" id="93712088"/>
<keyword evidence="1" id="KW-0472">Membrane</keyword>
<comment type="caution">
    <text evidence="2">The sequence shown here is derived from an EMBL/GenBank/DDBJ whole genome shotgun (WGS) entry which is preliminary data.</text>
</comment>
<dbReference type="Proteomes" id="UP000182762">
    <property type="component" value="Unassembled WGS sequence"/>
</dbReference>
<name>A0A1I6BDE9_9BACI</name>
<evidence type="ECO:0000313" key="2">
    <source>
        <dbReference type="EMBL" id="SFQ78924.1"/>
    </source>
</evidence>
<organism evidence="2 3">
    <name type="scientific">Priestia endophytica DSM 13796</name>
    <dbReference type="NCBI Taxonomy" id="1121089"/>
    <lineage>
        <taxon>Bacteria</taxon>
        <taxon>Bacillati</taxon>
        <taxon>Bacillota</taxon>
        <taxon>Bacilli</taxon>
        <taxon>Bacillales</taxon>
        <taxon>Bacillaceae</taxon>
        <taxon>Priestia</taxon>
    </lineage>
</organism>